<evidence type="ECO:0000313" key="1">
    <source>
        <dbReference type="EMBL" id="KAG0568023.1"/>
    </source>
</evidence>
<comment type="caution">
    <text evidence="1">The sequence shown here is derived from an EMBL/GenBank/DDBJ whole genome shotgun (WGS) entry which is preliminary data.</text>
</comment>
<keyword evidence="2" id="KW-1185">Reference proteome</keyword>
<proteinExistence type="predicted"/>
<gene>
    <name evidence="1" type="ORF">KC19_7G180500</name>
</gene>
<sequence>MEECPVQMDLAKLGANEMAGCWVAQERASQIGPSPPPPPMHHYFPSSAHIYRSPLPPLSPSYISPCFPSTLPRFCHFPHFIRSVNFFILLHHETHLNSSRFRVGDSAC</sequence>
<name>A0A8T0H9C7_CERPU</name>
<accession>A0A8T0H9C7</accession>
<evidence type="ECO:0000313" key="2">
    <source>
        <dbReference type="Proteomes" id="UP000822688"/>
    </source>
</evidence>
<organism evidence="1 2">
    <name type="scientific">Ceratodon purpureus</name>
    <name type="common">Fire moss</name>
    <name type="synonym">Dicranum purpureum</name>
    <dbReference type="NCBI Taxonomy" id="3225"/>
    <lineage>
        <taxon>Eukaryota</taxon>
        <taxon>Viridiplantae</taxon>
        <taxon>Streptophyta</taxon>
        <taxon>Embryophyta</taxon>
        <taxon>Bryophyta</taxon>
        <taxon>Bryophytina</taxon>
        <taxon>Bryopsida</taxon>
        <taxon>Dicranidae</taxon>
        <taxon>Pseudoditrichales</taxon>
        <taxon>Ditrichaceae</taxon>
        <taxon>Ceratodon</taxon>
    </lineage>
</organism>
<dbReference type="EMBL" id="CM026428">
    <property type="protein sequence ID" value="KAG0568023.1"/>
    <property type="molecule type" value="Genomic_DNA"/>
</dbReference>
<dbReference type="AlphaFoldDB" id="A0A8T0H9C7"/>
<dbReference type="Proteomes" id="UP000822688">
    <property type="component" value="Chromosome 7"/>
</dbReference>
<reference evidence="1" key="1">
    <citation type="submission" date="2020-06" db="EMBL/GenBank/DDBJ databases">
        <title>WGS assembly of Ceratodon purpureus strain R40.</title>
        <authorList>
            <person name="Carey S.B."/>
            <person name="Jenkins J."/>
            <person name="Shu S."/>
            <person name="Lovell J.T."/>
            <person name="Sreedasyam A."/>
            <person name="Maumus F."/>
            <person name="Tiley G.P."/>
            <person name="Fernandez-Pozo N."/>
            <person name="Barry K."/>
            <person name="Chen C."/>
            <person name="Wang M."/>
            <person name="Lipzen A."/>
            <person name="Daum C."/>
            <person name="Saski C.A."/>
            <person name="Payton A.C."/>
            <person name="Mcbreen J.C."/>
            <person name="Conrad R.E."/>
            <person name="Kollar L.M."/>
            <person name="Olsson S."/>
            <person name="Huttunen S."/>
            <person name="Landis J.B."/>
            <person name="Wickett N.J."/>
            <person name="Johnson M.G."/>
            <person name="Rensing S.A."/>
            <person name="Grimwood J."/>
            <person name="Schmutz J."/>
            <person name="Mcdaniel S.F."/>
        </authorList>
    </citation>
    <scope>NUCLEOTIDE SEQUENCE</scope>
    <source>
        <strain evidence="1">R40</strain>
    </source>
</reference>
<protein>
    <submittedName>
        <fullName evidence="1">Uncharacterized protein</fullName>
    </submittedName>
</protein>